<keyword evidence="6 10" id="KW-0547">Nucleotide-binding</keyword>
<evidence type="ECO:0000256" key="11">
    <source>
        <dbReference type="RuleBase" id="RU000304"/>
    </source>
</evidence>
<dbReference type="FunFam" id="1.10.510.10:FF:000624">
    <property type="entry name" value="Mitogen-activated protein kinase"/>
    <property type="match status" value="1"/>
</dbReference>
<evidence type="ECO:0000259" key="12">
    <source>
        <dbReference type="PROSITE" id="PS50011"/>
    </source>
</evidence>
<dbReference type="Pfam" id="PF00069">
    <property type="entry name" value="Pkinase"/>
    <property type="match status" value="1"/>
</dbReference>
<dbReference type="AlphaFoldDB" id="A0AAX4JFH8"/>
<feature type="binding site" evidence="10">
    <location>
        <position position="31"/>
    </location>
    <ligand>
        <name>ATP</name>
        <dbReference type="ChEBI" id="CHEBI:30616"/>
    </ligand>
</feature>
<evidence type="ECO:0000256" key="8">
    <source>
        <dbReference type="ARBA" id="ARBA00022840"/>
    </source>
</evidence>
<reference evidence="13" key="1">
    <citation type="journal article" date="2024" name="BMC Genomics">
        <title>Functional annotation of a divergent genome using sequence and structure-based similarity.</title>
        <authorList>
            <person name="Svedberg D."/>
            <person name="Winiger R.R."/>
            <person name="Berg A."/>
            <person name="Sharma H."/>
            <person name="Tellgren-Roth C."/>
            <person name="Debrunner-Vossbrinck B.A."/>
            <person name="Vossbrinck C.R."/>
            <person name="Barandun J."/>
        </authorList>
    </citation>
    <scope>NUCLEOTIDE SEQUENCE</scope>
    <source>
        <strain evidence="13">Illinois isolate</strain>
    </source>
</reference>
<comment type="subcellular location">
    <subcellularLocation>
        <location evidence="1">Nucleus</location>
    </subcellularLocation>
</comment>
<keyword evidence="9" id="KW-0539">Nucleus</keyword>
<keyword evidence="8 10" id="KW-0067">ATP-binding</keyword>
<comment type="similarity">
    <text evidence="2">Belongs to the protein kinase superfamily. CMGC Ser/Thr protein kinase family. CDC2/CDKX subfamily.</text>
</comment>
<evidence type="ECO:0000256" key="7">
    <source>
        <dbReference type="ARBA" id="ARBA00022777"/>
    </source>
</evidence>
<evidence type="ECO:0000256" key="9">
    <source>
        <dbReference type="ARBA" id="ARBA00023242"/>
    </source>
</evidence>
<organism evidence="13 14">
    <name type="scientific">Vairimorpha necatrix</name>
    <dbReference type="NCBI Taxonomy" id="6039"/>
    <lineage>
        <taxon>Eukaryota</taxon>
        <taxon>Fungi</taxon>
        <taxon>Fungi incertae sedis</taxon>
        <taxon>Microsporidia</taxon>
        <taxon>Nosematidae</taxon>
        <taxon>Vairimorpha</taxon>
    </lineage>
</organism>
<dbReference type="SMART" id="SM00220">
    <property type="entry name" value="S_TKc"/>
    <property type="match status" value="1"/>
</dbReference>
<dbReference type="PANTHER" id="PTHR24056">
    <property type="entry name" value="CELL DIVISION PROTEIN KINASE"/>
    <property type="match status" value="1"/>
</dbReference>
<dbReference type="GO" id="GO:0008353">
    <property type="term" value="F:RNA polymerase II CTD heptapeptide repeat kinase activity"/>
    <property type="evidence" value="ECO:0007669"/>
    <property type="project" value="UniProtKB-EC"/>
</dbReference>
<evidence type="ECO:0000256" key="4">
    <source>
        <dbReference type="ARBA" id="ARBA00022527"/>
    </source>
</evidence>
<dbReference type="SUPFAM" id="SSF56112">
    <property type="entry name" value="Protein kinase-like (PK-like)"/>
    <property type="match status" value="1"/>
</dbReference>
<evidence type="ECO:0000256" key="5">
    <source>
        <dbReference type="ARBA" id="ARBA00022679"/>
    </source>
</evidence>
<sequence>MYTKEKKIGEGTYATIYKAYSKNNELVAIKKIKKTKNSMGFDISAIREIKSLKKIKNKYVINLKDIYIKNDNIHLVLEYLETDLEQLIRNKSIIFLPSDIKSYMIMILTGVYSLHEKFIIHRDLKPNNILINKNNIIKIADFGLSRSIGRNMTSQAVTRWYRAPELLLGSRIYGMSVDMWSIGCIFAELMLRVPLFAGESDLEQLNLIFKVFGTPKEEEYKSIKELSGYIKFNEKDAIKLEELFSAASEETLEMMKKFFIFDPNKRIDVYSALMDKYFKNEPKATLPKDLPR</sequence>
<dbReference type="GeneID" id="90542602"/>
<keyword evidence="14" id="KW-1185">Reference proteome</keyword>
<evidence type="ECO:0000313" key="13">
    <source>
        <dbReference type="EMBL" id="WUR04770.1"/>
    </source>
</evidence>
<dbReference type="GO" id="GO:0045944">
    <property type="term" value="P:positive regulation of transcription by RNA polymerase II"/>
    <property type="evidence" value="ECO:0007669"/>
    <property type="project" value="TreeGrafter"/>
</dbReference>
<keyword evidence="5" id="KW-0808">Transferase</keyword>
<evidence type="ECO:0000256" key="10">
    <source>
        <dbReference type="PROSITE-ProRule" id="PRU10141"/>
    </source>
</evidence>
<evidence type="ECO:0000256" key="3">
    <source>
        <dbReference type="ARBA" id="ARBA00012409"/>
    </source>
</evidence>
<dbReference type="Gene3D" id="1.10.510.10">
    <property type="entry name" value="Transferase(Phosphotransferase) domain 1"/>
    <property type="match status" value="1"/>
</dbReference>
<dbReference type="GO" id="GO:0004693">
    <property type="term" value="F:cyclin-dependent protein serine/threonine kinase activity"/>
    <property type="evidence" value="ECO:0007669"/>
    <property type="project" value="TreeGrafter"/>
</dbReference>
<dbReference type="PANTHER" id="PTHR24056:SF0">
    <property type="entry name" value="CYCLIN-DEPENDENT KINASE 7"/>
    <property type="match status" value="1"/>
</dbReference>
<feature type="domain" description="Protein kinase" evidence="12">
    <location>
        <begin position="2"/>
        <end position="278"/>
    </location>
</feature>
<evidence type="ECO:0000256" key="2">
    <source>
        <dbReference type="ARBA" id="ARBA00006485"/>
    </source>
</evidence>
<dbReference type="GO" id="GO:0005524">
    <property type="term" value="F:ATP binding"/>
    <property type="evidence" value="ECO:0007669"/>
    <property type="project" value="UniProtKB-UniRule"/>
</dbReference>
<dbReference type="InterPro" id="IPR008271">
    <property type="entry name" value="Ser/Thr_kinase_AS"/>
</dbReference>
<dbReference type="GO" id="GO:0005737">
    <property type="term" value="C:cytoplasm"/>
    <property type="evidence" value="ECO:0007669"/>
    <property type="project" value="TreeGrafter"/>
</dbReference>
<keyword evidence="4 11" id="KW-0723">Serine/threonine-protein kinase</keyword>
<protein>
    <recommendedName>
        <fullName evidence="3">[RNA-polymerase]-subunit kinase</fullName>
        <ecNumber evidence="3">2.7.11.23</ecNumber>
    </recommendedName>
</protein>
<dbReference type="EMBL" id="CP142735">
    <property type="protein sequence ID" value="WUR04770.1"/>
    <property type="molecule type" value="Genomic_DNA"/>
</dbReference>
<evidence type="ECO:0000313" key="14">
    <source>
        <dbReference type="Proteomes" id="UP001334084"/>
    </source>
</evidence>
<dbReference type="Proteomes" id="UP001334084">
    <property type="component" value="Chromosome 10"/>
</dbReference>
<dbReference type="PROSITE" id="PS00107">
    <property type="entry name" value="PROTEIN_KINASE_ATP"/>
    <property type="match status" value="1"/>
</dbReference>
<dbReference type="InterPro" id="IPR011009">
    <property type="entry name" value="Kinase-like_dom_sf"/>
</dbReference>
<dbReference type="EC" id="2.7.11.23" evidence="3"/>
<dbReference type="PROSITE" id="PS00108">
    <property type="entry name" value="PROTEIN_KINASE_ST"/>
    <property type="match status" value="1"/>
</dbReference>
<dbReference type="InterPro" id="IPR050108">
    <property type="entry name" value="CDK"/>
</dbReference>
<dbReference type="PROSITE" id="PS50011">
    <property type="entry name" value="PROTEIN_KINASE_DOM"/>
    <property type="match status" value="1"/>
</dbReference>
<dbReference type="RefSeq" id="XP_065330915.1">
    <property type="nucleotide sequence ID" value="XM_065474843.1"/>
</dbReference>
<dbReference type="KEGG" id="vnx:VNE69_10120"/>
<name>A0AAX4JFH8_9MICR</name>
<dbReference type="InterPro" id="IPR000719">
    <property type="entry name" value="Prot_kinase_dom"/>
</dbReference>
<dbReference type="GO" id="GO:0070985">
    <property type="term" value="C:transcription factor TFIIK complex"/>
    <property type="evidence" value="ECO:0007669"/>
    <property type="project" value="TreeGrafter"/>
</dbReference>
<accession>A0AAX4JFH8</accession>
<proteinExistence type="inferred from homology"/>
<gene>
    <name evidence="13" type="ORF">VNE69_10120</name>
</gene>
<evidence type="ECO:0000256" key="6">
    <source>
        <dbReference type="ARBA" id="ARBA00022741"/>
    </source>
</evidence>
<keyword evidence="7 13" id="KW-0418">Kinase</keyword>
<evidence type="ECO:0000256" key="1">
    <source>
        <dbReference type="ARBA" id="ARBA00004123"/>
    </source>
</evidence>
<dbReference type="InterPro" id="IPR017441">
    <property type="entry name" value="Protein_kinase_ATP_BS"/>
</dbReference>
<dbReference type="Gene3D" id="3.30.200.20">
    <property type="entry name" value="Phosphorylase Kinase, domain 1"/>
    <property type="match status" value="1"/>
</dbReference>